<evidence type="ECO:0000313" key="2">
    <source>
        <dbReference type="Proteomes" id="UP000035709"/>
    </source>
</evidence>
<dbReference type="RefSeq" id="WP_060459510.1">
    <property type="nucleotide sequence ID" value="NZ_AP014808.1"/>
</dbReference>
<dbReference type="AlphaFoldDB" id="A0A0D6A3G7"/>
<dbReference type="OrthoDB" id="2324797at2"/>
<dbReference type="KEGG" id="lae:LBAT_0964"/>
<dbReference type="EMBL" id="AP014808">
    <property type="protein sequence ID" value="BAQ57353.1"/>
    <property type="molecule type" value="Genomic_DNA"/>
</dbReference>
<dbReference type="InterPro" id="IPR021701">
    <property type="entry name" value="DUF3284"/>
</dbReference>
<evidence type="ECO:0000313" key="1">
    <source>
        <dbReference type="EMBL" id="BAQ57353.1"/>
    </source>
</evidence>
<dbReference type="Pfam" id="PF11687">
    <property type="entry name" value="DUF3284"/>
    <property type="match status" value="1"/>
</dbReference>
<gene>
    <name evidence="1" type="ORF">LBAT_0964</name>
</gene>
<reference evidence="1 2" key="1">
    <citation type="submission" date="2015-03" db="EMBL/GenBank/DDBJ databases">
        <title>Complete genome sequence of Lactobacillus acetotolerans NBRC 13120.</title>
        <authorList>
            <person name="Toh H."/>
            <person name="Morita H."/>
            <person name="Fujita N."/>
        </authorList>
    </citation>
    <scope>NUCLEOTIDE SEQUENCE [LARGE SCALE GENOMIC DNA]</scope>
    <source>
        <strain evidence="1 2">NBRC 13120</strain>
    </source>
</reference>
<sequence length="136" mass="15920">MITIKKQYDFSAEDFFNYLDKQLVADIKKARGTNLPVKLTNGTRYKQNDINVEITDYKRNRIYTAHFKSKQIDITISYKIQSNKDGVLLTFSENVNSYNPSNHNKISNWLYNLRLKRDANQELKKMADNVYASLNA</sequence>
<dbReference type="Proteomes" id="UP000035709">
    <property type="component" value="Chromosome"/>
</dbReference>
<keyword evidence="2" id="KW-1185">Reference proteome</keyword>
<protein>
    <recommendedName>
        <fullName evidence="3">DUF3284 domain-containing protein</fullName>
    </recommendedName>
</protein>
<evidence type="ECO:0008006" key="3">
    <source>
        <dbReference type="Google" id="ProtNLM"/>
    </source>
</evidence>
<dbReference type="STRING" id="1600.LBAT_0964"/>
<dbReference type="PATRIC" id="fig|1600.4.peg.987"/>
<organism evidence="1 2">
    <name type="scientific">Lactobacillus acetotolerans</name>
    <dbReference type="NCBI Taxonomy" id="1600"/>
    <lineage>
        <taxon>Bacteria</taxon>
        <taxon>Bacillati</taxon>
        <taxon>Bacillota</taxon>
        <taxon>Bacilli</taxon>
        <taxon>Lactobacillales</taxon>
        <taxon>Lactobacillaceae</taxon>
        <taxon>Lactobacillus</taxon>
    </lineage>
</organism>
<accession>A0A0D6A3G7</accession>
<proteinExistence type="predicted"/>
<name>A0A0D6A3G7_9LACO</name>